<dbReference type="InterPro" id="IPR000847">
    <property type="entry name" value="LysR_HTH_N"/>
</dbReference>
<dbReference type="CDD" id="cd05466">
    <property type="entry name" value="PBP2_LTTR_substrate"/>
    <property type="match status" value="1"/>
</dbReference>
<evidence type="ECO:0000313" key="7">
    <source>
        <dbReference type="Proteomes" id="UP000316416"/>
    </source>
</evidence>
<dbReference type="PRINTS" id="PR00039">
    <property type="entry name" value="HTHLYSR"/>
</dbReference>
<proteinExistence type="inferred from homology"/>
<protein>
    <submittedName>
        <fullName evidence="6">LysR family transcriptional regulator</fullName>
    </submittedName>
</protein>
<feature type="domain" description="HTH lysR-type" evidence="5">
    <location>
        <begin position="3"/>
        <end position="60"/>
    </location>
</feature>
<dbReference type="Gene3D" id="3.40.190.290">
    <property type="match status" value="1"/>
</dbReference>
<dbReference type="SUPFAM" id="SSF46785">
    <property type="entry name" value="Winged helix' DNA-binding domain"/>
    <property type="match status" value="1"/>
</dbReference>
<reference evidence="6" key="1">
    <citation type="submission" date="2021-07" db="EMBL/GenBank/DDBJ databases">
        <title>Shewanella sp. YLB-07 whole genome sequence.</title>
        <authorList>
            <person name="Yu L."/>
        </authorList>
    </citation>
    <scope>NUCLEOTIDE SEQUENCE</scope>
    <source>
        <strain evidence="6">YLB-08</strain>
    </source>
</reference>
<evidence type="ECO:0000256" key="1">
    <source>
        <dbReference type="ARBA" id="ARBA00009437"/>
    </source>
</evidence>
<dbReference type="Proteomes" id="UP000316416">
    <property type="component" value="Chromosome"/>
</dbReference>
<evidence type="ECO:0000256" key="3">
    <source>
        <dbReference type="ARBA" id="ARBA00023125"/>
    </source>
</evidence>
<evidence type="ECO:0000313" key="6">
    <source>
        <dbReference type="EMBL" id="QPG56134.1"/>
    </source>
</evidence>
<dbReference type="PROSITE" id="PS50931">
    <property type="entry name" value="HTH_LYSR"/>
    <property type="match status" value="1"/>
</dbReference>
<dbReference type="Pfam" id="PF03466">
    <property type="entry name" value="LysR_substrate"/>
    <property type="match status" value="1"/>
</dbReference>
<dbReference type="InterPro" id="IPR036388">
    <property type="entry name" value="WH-like_DNA-bd_sf"/>
</dbReference>
<keyword evidence="2" id="KW-0805">Transcription regulation</keyword>
<dbReference type="RefSeq" id="WP_142873106.1">
    <property type="nucleotide sequence ID" value="NZ_CP045503.2"/>
</dbReference>
<dbReference type="Pfam" id="PF00126">
    <property type="entry name" value="HTH_1"/>
    <property type="match status" value="1"/>
</dbReference>
<dbReference type="SUPFAM" id="SSF53850">
    <property type="entry name" value="Periplasmic binding protein-like II"/>
    <property type="match status" value="1"/>
</dbReference>
<name>A0ABX6V2C7_9GAMM</name>
<evidence type="ECO:0000259" key="5">
    <source>
        <dbReference type="PROSITE" id="PS50931"/>
    </source>
</evidence>
<gene>
    <name evidence="6" type="ORF">FM038_000860</name>
</gene>
<dbReference type="EMBL" id="CP045503">
    <property type="protein sequence ID" value="QPG56134.1"/>
    <property type="molecule type" value="Genomic_DNA"/>
</dbReference>
<dbReference type="PANTHER" id="PTHR30126">
    <property type="entry name" value="HTH-TYPE TRANSCRIPTIONAL REGULATOR"/>
    <property type="match status" value="1"/>
</dbReference>
<evidence type="ECO:0000256" key="4">
    <source>
        <dbReference type="ARBA" id="ARBA00023163"/>
    </source>
</evidence>
<evidence type="ECO:0000256" key="2">
    <source>
        <dbReference type="ARBA" id="ARBA00023015"/>
    </source>
</evidence>
<dbReference type="PANTHER" id="PTHR30126:SF91">
    <property type="entry name" value="LYSR FAMILY TRANSCRIPTIONAL REGULATOR"/>
    <property type="match status" value="1"/>
</dbReference>
<comment type="similarity">
    <text evidence="1">Belongs to the LysR transcriptional regulatory family.</text>
</comment>
<keyword evidence="7" id="KW-1185">Reference proteome</keyword>
<organism evidence="6 7">
    <name type="scientific">Shewanella eurypsychrophilus</name>
    <dbReference type="NCBI Taxonomy" id="2593656"/>
    <lineage>
        <taxon>Bacteria</taxon>
        <taxon>Pseudomonadati</taxon>
        <taxon>Pseudomonadota</taxon>
        <taxon>Gammaproteobacteria</taxon>
        <taxon>Alteromonadales</taxon>
        <taxon>Shewanellaceae</taxon>
        <taxon>Shewanella</taxon>
    </lineage>
</organism>
<keyword evidence="4" id="KW-0804">Transcription</keyword>
<dbReference type="InterPro" id="IPR005119">
    <property type="entry name" value="LysR_subst-bd"/>
</dbReference>
<dbReference type="Gene3D" id="1.10.10.10">
    <property type="entry name" value="Winged helix-like DNA-binding domain superfamily/Winged helix DNA-binding domain"/>
    <property type="match status" value="1"/>
</dbReference>
<keyword evidence="3" id="KW-0238">DNA-binding</keyword>
<accession>A0ABX6V2C7</accession>
<dbReference type="InterPro" id="IPR036390">
    <property type="entry name" value="WH_DNA-bd_sf"/>
</dbReference>
<sequence>MNWTLYQLEAFVLSVKHGSFSAAARKLGKAQSRISTAIANLEVDLGFELFDRSGKLPVLTTLGEDMYIEAQAVLEQCQRLQARAMTLSTGQEIALTVAMDEAVPVNAFESLFERVALEYPLLKLTIINGSRDDISSWVDEGKADMGILFHVGKLPTSLEFMSVAQFKQSLIVSSTHPLANCPSPKIADLNQYRQLVIRDRVGDTQEKALSANHWYIDSYFYMTALVIRGVGWALVPEHVANSGWYSDDVVELSTEYIPNPLLVEIGVVNRRDKAYGPVMEWIFIEIESMFNNKPQHY</sequence>